<dbReference type="PANTHER" id="PTHR40394:SF2">
    <property type="entry name" value="QUINOL:CYTOCHROME C OXIDOREDUCTASE MEMBRANE PROTEIN"/>
    <property type="match status" value="1"/>
</dbReference>
<dbReference type="PANTHER" id="PTHR40394">
    <property type="entry name" value="LIPOPROTEIN-RELATED"/>
    <property type="match status" value="1"/>
</dbReference>
<evidence type="ECO:0000313" key="7">
    <source>
        <dbReference type="Proteomes" id="UP000262142"/>
    </source>
</evidence>
<evidence type="ECO:0000313" key="6">
    <source>
        <dbReference type="EMBL" id="SZD72268.1"/>
    </source>
</evidence>
<evidence type="ECO:0000256" key="2">
    <source>
        <dbReference type="ARBA" id="ARBA00022723"/>
    </source>
</evidence>
<accession>A0A383TYF8</accession>
<keyword evidence="1 4" id="KW-0349">Heme</keyword>
<proteinExistence type="predicted"/>
<dbReference type="InterPro" id="IPR036909">
    <property type="entry name" value="Cyt_c-like_dom_sf"/>
</dbReference>
<reference evidence="6 7" key="1">
    <citation type="submission" date="2018-09" db="EMBL/GenBank/DDBJ databases">
        <authorList>
            <consortium name="Pathogen Informatics"/>
        </authorList>
    </citation>
    <scope>NUCLEOTIDE SEQUENCE [LARGE SCALE GENOMIC DNA]</scope>
    <source>
        <strain evidence="6 7">OH-22767</strain>
    </source>
</reference>
<feature type="domain" description="Cytochrome c" evidence="5">
    <location>
        <begin position="111"/>
        <end position="194"/>
    </location>
</feature>
<dbReference type="Pfam" id="PF13442">
    <property type="entry name" value="Cytochrome_CBB3"/>
    <property type="match status" value="1"/>
</dbReference>
<keyword evidence="2 4" id="KW-0479">Metal-binding</keyword>
<dbReference type="AlphaFoldDB" id="A0A383TYF8"/>
<organism evidence="6 7">
    <name type="scientific">Candidatus Ornithobacterium hominis</name>
    <dbReference type="NCBI Taxonomy" id="2497989"/>
    <lineage>
        <taxon>Bacteria</taxon>
        <taxon>Pseudomonadati</taxon>
        <taxon>Bacteroidota</taxon>
        <taxon>Flavobacteriia</taxon>
        <taxon>Flavobacteriales</taxon>
        <taxon>Weeksellaceae</taxon>
        <taxon>Ornithobacterium</taxon>
    </lineage>
</organism>
<dbReference type="EMBL" id="UNSC01000003">
    <property type="protein sequence ID" value="SZD72268.1"/>
    <property type="molecule type" value="Genomic_DNA"/>
</dbReference>
<evidence type="ECO:0000256" key="4">
    <source>
        <dbReference type="PROSITE-ProRule" id="PRU00433"/>
    </source>
</evidence>
<dbReference type="SUPFAM" id="SSF46626">
    <property type="entry name" value="Cytochrome c"/>
    <property type="match status" value="1"/>
</dbReference>
<dbReference type="GO" id="GO:0020037">
    <property type="term" value="F:heme binding"/>
    <property type="evidence" value="ECO:0007669"/>
    <property type="project" value="InterPro"/>
</dbReference>
<gene>
    <name evidence="6" type="ORF">SAMEA104719789_00708</name>
</gene>
<protein>
    <submittedName>
        <fullName evidence="6">Putative bifunctional cbb3-type cytochrome c oxidase subunit II/cytochrome c</fullName>
    </submittedName>
</protein>
<dbReference type="OrthoDB" id="9796771at2"/>
<dbReference type="PROSITE" id="PS51007">
    <property type="entry name" value="CYTC"/>
    <property type="match status" value="1"/>
</dbReference>
<evidence type="ECO:0000256" key="1">
    <source>
        <dbReference type="ARBA" id="ARBA00022617"/>
    </source>
</evidence>
<dbReference type="Proteomes" id="UP000262142">
    <property type="component" value="Unassembled WGS sequence"/>
</dbReference>
<name>A0A383TYF8_9FLAO</name>
<dbReference type="InterPro" id="IPR009056">
    <property type="entry name" value="Cyt_c-like_dom"/>
</dbReference>
<dbReference type="GO" id="GO:0046872">
    <property type="term" value="F:metal ion binding"/>
    <property type="evidence" value="ECO:0007669"/>
    <property type="project" value="UniProtKB-KW"/>
</dbReference>
<sequence length="196" mass="21518">MKNLSIIFIFASFLASCSGPERSPSPVFMPDMYYSDAYEPYAKSTAGYPNDKKESEVYALNNHGMSSLIPVEGTVPKNEIETLPYELPNSNEGYLASMNLESPLNPSNAKSNIARGEKLYNQACAACHGVVGDGQGPIVQSGAYLGVPNYKDRQITVGSVYHVIMHGRNAMGSYASHFTDGDRWRVAEYVMELKNK</sequence>
<keyword evidence="3 4" id="KW-0408">Iron</keyword>
<evidence type="ECO:0000259" key="5">
    <source>
        <dbReference type="PROSITE" id="PS51007"/>
    </source>
</evidence>
<dbReference type="Gene3D" id="1.10.760.10">
    <property type="entry name" value="Cytochrome c-like domain"/>
    <property type="match status" value="1"/>
</dbReference>
<evidence type="ECO:0000256" key="3">
    <source>
        <dbReference type="ARBA" id="ARBA00023004"/>
    </source>
</evidence>
<dbReference type="PROSITE" id="PS51257">
    <property type="entry name" value="PROKAR_LIPOPROTEIN"/>
    <property type="match status" value="1"/>
</dbReference>
<dbReference type="GO" id="GO:0009055">
    <property type="term" value="F:electron transfer activity"/>
    <property type="evidence" value="ECO:0007669"/>
    <property type="project" value="InterPro"/>
</dbReference>
<keyword evidence="7" id="KW-1185">Reference proteome</keyword>
<dbReference type="RefSeq" id="WP_119057637.1">
    <property type="nucleotide sequence ID" value="NZ_UNSC01000003.1"/>
</dbReference>